<gene>
    <name evidence="1" type="ORF">BT67DRAFT_141378</name>
</gene>
<dbReference type="EMBL" id="MU853421">
    <property type="protein sequence ID" value="KAK4131987.1"/>
    <property type="molecule type" value="Genomic_DNA"/>
</dbReference>
<name>A0AAN6UFE9_9PEZI</name>
<protein>
    <submittedName>
        <fullName evidence="1">Uncharacterized protein</fullName>
    </submittedName>
</protein>
<reference evidence="1" key="1">
    <citation type="journal article" date="2023" name="Mol. Phylogenet. Evol.">
        <title>Genome-scale phylogeny and comparative genomics of the fungal order Sordariales.</title>
        <authorList>
            <person name="Hensen N."/>
            <person name="Bonometti L."/>
            <person name="Westerberg I."/>
            <person name="Brannstrom I.O."/>
            <person name="Guillou S."/>
            <person name="Cros-Aarteil S."/>
            <person name="Calhoun S."/>
            <person name="Haridas S."/>
            <person name="Kuo A."/>
            <person name="Mondo S."/>
            <person name="Pangilinan J."/>
            <person name="Riley R."/>
            <person name="LaButti K."/>
            <person name="Andreopoulos B."/>
            <person name="Lipzen A."/>
            <person name="Chen C."/>
            <person name="Yan M."/>
            <person name="Daum C."/>
            <person name="Ng V."/>
            <person name="Clum A."/>
            <person name="Steindorff A."/>
            <person name="Ohm R.A."/>
            <person name="Martin F."/>
            <person name="Silar P."/>
            <person name="Natvig D.O."/>
            <person name="Lalanne C."/>
            <person name="Gautier V."/>
            <person name="Ament-Velasquez S.L."/>
            <person name="Kruys A."/>
            <person name="Hutchinson M.I."/>
            <person name="Powell A.J."/>
            <person name="Barry K."/>
            <person name="Miller A.N."/>
            <person name="Grigoriev I.V."/>
            <person name="Debuchy R."/>
            <person name="Gladieux P."/>
            <person name="Hiltunen Thoren M."/>
            <person name="Johannesson H."/>
        </authorList>
    </citation>
    <scope>NUCLEOTIDE SEQUENCE</scope>
    <source>
        <strain evidence="1">CBS 123565</strain>
    </source>
</reference>
<evidence type="ECO:0000313" key="1">
    <source>
        <dbReference type="EMBL" id="KAK4131987.1"/>
    </source>
</evidence>
<dbReference type="Proteomes" id="UP001304895">
    <property type="component" value="Unassembled WGS sequence"/>
</dbReference>
<organism evidence="1 2">
    <name type="scientific">Trichocladium antarcticum</name>
    <dbReference type="NCBI Taxonomy" id="1450529"/>
    <lineage>
        <taxon>Eukaryota</taxon>
        <taxon>Fungi</taxon>
        <taxon>Dikarya</taxon>
        <taxon>Ascomycota</taxon>
        <taxon>Pezizomycotina</taxon>
        <taxon>Sordariomycetes</taxon>
        <taxon>Sordariomycetidae</taxon>
        <taxon>Sordariales</taxon>
        <taxon>Chaetomiaceae</taxon>
        <taxon>Trichocladium</taxon>
    </lineage>
</organism>
<keyword evidence="2" id="KW-1185">Reference proteome</keyword>
<comment type="caution">
    <text evidence="1">The sequence shown here is derived from an EMBL/GenBank/DDBJ whole genome shotgun (WGS) entry which is preliminary data.</text>
</comment>
<proteinExistence type="predicted"/>
<reference evidence="1" key="2">
    <citation type="submission" date="2023-05" db="EMBL/GenBank/DDBJ databases">
        <authorList>
            <consortium name="Lawrence Berkeley National Laboratory"/>
            <person name="Steindorff A."/>
            <person name="Hensen N."/>
            <person name="Bonometti L."/>
            <person name="Westerberg I."/>
            <person name="Brannstrom I.O."/>
            <person name="Guillou S."/>
            <person name="Cros-Aarteil S."/>
            <person name="Calhoun S."/>
            <person name="Haridas S."/>
            <person name="Kuo A."/>
            <person name="Mondo S."/>
            <person name="Pangilinan J."/>
            <person name="Riley R."/>
            <person name="Labutti K."/>
            <person name="Andreopoulos B."/>
            <person name="Lipzen A."/>
            <person name="Chen C."/>
            <person name="Yanf M."/>
            <person name="Daum C."/>
            <person name="Ng V."/>
            <person name="Clum A."/>
            <person name="Ohm R."/>
            <person name="Martin F."/>
            <person name="Silar P."/>
            <person name="Natvig D."/>
            <person name="Lalanne C."/>
            <person name="Gautier V."/>
            <person name="Ament-Velasquez S.L."/>
            <person name="Kruys A."/>
            <person name="Hutchinson M.I."/>
            <person name="Powell A.J."/>
            <person name="Barry K."/>
            <person name="Miller A.N."/>
            <person name="Grigoriev I.V."/>
            <person name="Debuchy R."/>
            <person name="Gladieux P."/>
            <person name="Thoren M.H."/>
            <person name="Johannesson H."/>
        </authorList>
    </citation>
    <scope>NUCLEOTIDE SEQUENCE</scope>
    <source>
        <strain evidence="1">CBS 123565</strain>
    </source>
</reference>
<evidence type="ECO:0000313" key="2">
    <source>
        <dbReference type="Proteomes" id="UP001304895"/>
    </source>
</evidence>
<dbReference type="AlphaFoldDB" id="A0AAN6UFE9"/>
<sequence>MFMFCPSVAEGGGDGGSAAWGIGQSATSLTGREEGRGREARRAASELRRHRAGLATQELSILTGTVPGNDVRQGPLAASRLQQATRGTSAQNEADYLENKIWKRAALRLQRNLAQLRQVTSEAGHGIPNGARVVGETLLEGWMSRPWWTRIPHIHPNGKR</sequence>
<accession>A0AAN6UFE9</accession>